<feature type="chain" id="PRO_5038746347" description="DUF3108 domain-containing protein" evidence="1">
    <location>
        <begin position="23"/>
        <end position="257"/>
    </location>
</feature>
<dbReference type="Pfam" id="PF21347">
    <property type="entry name" value="DUF3108_like"/>
    <property type="match status" value="1"/>
</dbReference>
<evidence type="ECO:0000313" key="3">
    <source>
        <dbReference type="EMBL" id="MBO8473093.1"/>
    </source>
</evidence>
<proteinExistence type="predicted"/>
<sequence length="257" mass="28339">MKRLTTIIALLLPAMLFAQSQADRAPVAQEQGTVLEYITKDKDGSTKVTKQEVTSVKEEDGKRIVLIKDRSIEEATAGIPPEMYDSISTIKYVITDNGWYVDYIGYISATLKASMMAVENASGEEGMPEGLDITVDIGESENPVFPISMKPGDNLSFNPISIKVKISFISMSSEITFERYECTGTETVTVPAGTFETYVIEEEITNKAKAFGLSNKERQYSRTWYAPGTGDVKSQELDKKGKVISETVLNSIVKKAE</sequence>
<accession>A0A9D9II28</accession>
<reference evidence="3" key="2">
    <citation type="journal article" date="2021" name="PeerJ">
        <title>Extensive microbial diversity within the chicken gut microbiome revealed by metagenomics and culture.</title>
        <authorList>
            <person name="Gilroy R."/>
            <person name="Ravi A."/>
            <person name="Getino M."/>
            <person name="Pursley I."/>
            <person name="Horton D.L."/>
            <person name="Alikhan N.F."/>
            <person name="Baker D."/>
            <person name="Gharbi K."/>
            <person name="Hall N."/>
            <person name="Watson M."/>
            <person name="Adriaenssens E.M."/>
            <person name="Foster-Nyarko E."/>
            <person name="Jarju S."/>
            <person name="Secka A."/>
            <person name="Antonio M."/>
            <person name="Oren A."/>
            <person name="Chaudhuri R.R."/>
            <person name="La Ragione R."/>
            <person name="Hildebrand F."/>
            <person name="Pallen M.J."/>
        </authorList>
    </citation>
    <scope>NUCLEOTIDE SEQUENCE</scope>
    <source>
        <strain evidence="3">B1-8020</strain>
    </source>
</reference>
<keyword evidence="1" id="KW-0732">Signal</keyword>
<evidence type="ECO:0000313" key="4">
    <source>
        <dbReference type="Proteomes" id="UP000823604"/>
    </source>
</evidence>
<name>A0A9D9II28_9BACT</name>
<organism evidence="3 4">
    <name type="scientific">Candidatus Merdivivens pullicola</name>
    <dbReference type="NCBI Taxonomy" id="2840872"/>
    <lineage>
        <taxon>Bacteria</taxon>
        <taxon>Pseudomonadati</taxon>
        <taxon>Bacteroidota</taxon>
        <taxon>Bacteroidia</taxon>
        <taxon>Bacteroidales</taxon>
        <taxon>Muribaculaceae</taxon>
        <taxon>Muribaculaceae incertae sedis</taxon>
        <taxon>Candidatus Merdivivens</taxon>
    </lineage>
</organism>
<reference evidence="3" key="1">
    <citation type="submission" date="2020-10" db="EMBL/GenBank/DDBJ databases">
        <authorList>
            <person name="Gilroy R."/>
        </authorList>
    </citation>
    <scope>NUCLEOTIDE SEQUENCE</scope>
    <source>
        <strain evidence="3">B1-8020</strain>
    </source>
</reference>
<protein>
    <recommendedName>
        <fullName evidence="2">DUF3108 domain-containing protein</fullName>
    </recommendedName>
</protein>
<dbReference type="InterPro" id="IPR049279">
    <property type="entry name" value="DUF3108-like"/>
</dbReference>
<dbReference type="Proteomes" id="UP000823604">
    <property type="component" value="Unassembled WGS sequence"/>
</dbReference>
<dbReference type="AlphaFoldDB" id="A0A9D9II28"/>
<feature type="domain" description="DUF3108" evidence="2">
    <location>
        <begin position="118"/>
        <end position="249"/>
    </location>
</feature>
<evidence type="ECO:0000259" key="2">
    <source>
        <dbReference type="Pfam" id="PF21347"/>
    </source>
</evidence>
<comment type="caution">
    <text evidence="3">The sequence shown here is derived from an EMBL/GenBank/DDBJ whole genome shotgun (WGS) entry which is preliminary data.</text>
</comment>
<gene>
    <name evidence="3" type="ORF">IAB81_05630</name>
</gene>
<evidence type="ECO:0000256" key="1">
    <source>
        <dbReference type="SAM" id="SignalP"/>
    </source>
</evidence>
<dbReference type="EMBL" id="JADIMA010000053">
    <property type="protein sequence ID" value="MBO8473093.1"/>
    <property type="molecule type" value="Genomic_DNA"/>
</dbReference>
<feature type="signal peptide" evidence="1">
    <location>
        <begin position="1"/>
        <end position="22"/>
    </location>
</feature>
<dbReference type="Gene3D" id="2.40.360.20">
    <property type="match status" value="1"/>
</dbReference>